<evidence type="ECO:0000313" key="2">
    <source>
        <dbReference type="EMBL" id="JAH47655.1"/>
    </source>
</evidence>
<dbReference type="GO" id="GO:0030250">
    <property type="term" value="F:guanylate cyclase activator activity"/>
    <property type="evidence" value="ECO:0007669"/>
    <property type="project" value="InterPro"/>
</dbReference>
<sequence length="98" mass="10913">MREAVVLILLAFCFLQESQGVWVMDGDLSFPLEAVKVLKHLLGANTMSTPTLQTLAHMPFVPTPTFQLNSYLYVRERGPVHCSTGWNCLAGCLLHHSL</sequence>
<dbReference type="EMBL" id="GBXM01060922">
    <property type="protein sequence ID" value="JAH47655.1"/>
    <property type="molecule type" value="Transcribed_RNA"/>
</dbReference>
<feature type="signal peptide" evidence="1">
    <location>
        <begin position="1"/>
        <end position="20"/>
    </location>
</feature>
<dbReference type="InterPro" id="IPR036382">
    <property type="entry name" value="Guanylin_sf"/>
</dbReference>
<name>A0A0E9T3S9_ANGAN</name>
<accession>A0A0E9T3S9</accession>
<dbReference type="AlphaFoldDB" id="A0A0E9T3S9"/>
<dbReference type="GO" id="GO:0005576">
    <property type="term" value="C:extracellular region"/>
    <property type="evidence" value="ECO:0007669"/>
    <property type="project" value="InterPro"/>
</dbReference>
<feature type="chain" id="PRO_5002433184" evidence="1">
    <location>
        <begin position="21"/>
        <end position="98"/>
    </location>
</feature>
<protein>
    <submittedName>
        <fullName evidence="2">Uncharacterized protein</fullName>
    </submittedName>
</protein>
<reference evidence="2" key="2">
    <citation type="journal article" date="2015" name="Fish Shellfish Immunol.">
        <title>Early steps in the European eel (Anguilla anguilla)-Vibrio vulnificus interaction in the gills: Role of the RtxA13 toxin.</title>
        <authorList>
            <person name="Callol A."/>
            <person name="Pajuelo D."/>
            <person name="Ebbesson L."/>
            <person name="Teles M."/>
            <person name="MacKenzie S."/>
            <person name="Amaro C."/>
        </authorList>
    </citation>
    <scope>NUCLEOTIDE SEQUENCE</scope>
</reference>
<organism evidence="2">
    <name type="scientific">Anguilla anguilla</name>
    <name type="common">European freshwater eel</name>
    <name type="synonym">Muraena anguilla</name>
    <dbReference type="NCBI Taxonomy" id="7936"/>
    <lineage>
        <taxon>Eukaryota</taxon>
        <taxon>Metazoa</taxon>
        <taxon>Chordata</taxon>
        <taxon>Craniata</taxon>
        <taxon>Vertebrata</taxon>
        <taxon>Euteleostomi</taxon>
        <taxon>Actinopterygii</taxon>
        <taxon>Neopterygii</taxon>
        <taxon>Teleostei</taxon>
        <taxon>Anguilliformes</taxon>
        <taxon>Anguillidae</taxon>
        <taxon>Anguilla</taxon>
    </lineage>
</organism>
<keyword evidence="1" id="KW-0732">Signal</keyword>
<reference evidence="2" key="1">
    <citation type="submission" date="2014-11" db="EMBL/GenBank/DDBJ databases">
        <authorList>
            <person name="Amaro Gonzalez C."/>
        </authorList>
    </citation>
    <scope>NUCLEOTIDE SEQUENCE</scope>
</reference>
<dbReference type="SUPFAM" id="SSF89890">
    <property type="entry name" value="Proguanylin"/>
    <property type="match status" value="1"/>
</dbReference>
<evidence type="ECO:0000256" key="1">
    <source>
        <dbReference type="SAM" id="SignalP"/>
    </source>
</evidence>
<proteinExistence type="predicted"/>